<evidence type="ECO:0000313" key="2">
    <source>
        <dbReference type="EMBL" id="ADE14508.1"/>
    </source>
</evidence>
<evidence type="ECO:0000313" key="3">
    <source>
        <dbReference type="Proteomes" id="UP000001844"/>
    </source>
</evidence>
<evidence type="ECO:0000256" key="1">
    <source>
        <dbReference type="ARBA" id="ARBA00006018"/>
    </source>
</evidence>
<dbReference type="OrthoDB" id="9806017at2"/>
<dbReference type="GO" id="GO:1902670">
    <property type="term" value="F:carbon dioxide binding"/>
    <property type="evidence" value="ECO:0007669"/>
    <property type="project" value="TreeGrafter"/>
</dbReference>
<sequence>MCLGIPAQIVNITDAENLLAVVSVGGVKREISLACVIEGDSPLEAWVGEWVLVHVGFAMSRIDPEEADKTLKLLEELGELQVKMEDQEGLTPEDEQHG</sequence>
<dbReference type="AlphaFoldDB" id="D5C0I2"/>
<dbReference type="SUPFAM" id="SSF159127">
    <property type="entry name" value="HupF/HypC-like"/>
    <property type="match status" value="1"/>
</dbReference>
<dbReference type="HOGENOM" id="CLU_159381_1_1_6"/>
<dbReference type="PANTHER" id="PTHR35177">
    <property type="entry name" value="HYDROGENASE MATURATION FACTOR HYBG"/>
    <property type="match status" value="1"/>
</dbReference>
<dbReference type="EMBL" id="CP001798">
    <property type="protein sequence ID" value="ADE14508.1"/>
    <property type="molecule type" value="Genomic_DNA"/>
</dbReference>
<dbReference type="GO" id="GO:0051604">
    <property type="term" value="P:protein maturation"/>
    <property type="evidence" value="ECO:0007669"/>
    <property type="project" value="TreeGrafter"/>
</dbReference>
<dbReference type="PANTHER" id="PTHR35177:SF2">
    <property type="entry name" value="HYDROGENASE MATURATION FACTOR HYBG"/>
    <property type="match status" value="1"/>
</dbReference>
<dbReference type="Gene3D" id="2.30.30.140">
    <property type="match status" value="1"/>
</dbReference>
<keyword evidence="3" id="KW-1185">Reference proteome</keyword>
<name>D5C0I2_NITHN</name>
<dbReference type="PROSITE" id="PS01097">
    <property type="entry name" value="HUPF_HYPC"/>
    <property type="match status" value="1"/>
</dbReference>
<dbReference type="InterPro" id="IPR019812">
    <property type="entry name" value="Hydgase_assmbl_chp_CS"/>
</dbReference>
<organism evidence="2 3">
    <name type="scientific">Nitrosococcus halophilus (strain Nc4)</name>
    <dbReference type="NCBI Taxonomy" id="472759"/>
    <lineage>
        <taxon>Bacteria</taxon>
        <taxon>Pseudomonadati</taxon>
        <taxon>Pseudomonadota</taxon>
        <taxon>Gammaproteobacteria</taxon>
        <taxon>Chromatiales</taxon>
        <taxon>Chromatiaceae</taxon>
        <taxon>Nitrosococcus</taxon>
    </lineage>
</organism>
<gene>
    <name evidence="2" type="ordered locus">Nhal_1357</name>
</gene>
<dbReference type="Proteomes" id="UP000001844">
    <property type="component" value="Chromosome"/>
</dbReference>
<dbReference type="RefSeq" id="WP_013032399.1">
    <property type="nucleotide sequence ID" value="NC_013960.1"/>
</dbReference>
<dbReference type="InterPro" id="IPR001109">
    <property type="entry name" value="Hydrogenase_HupF/HypC"/>
</dbReference>
<comment type="similarity">
    <text evidence="1">Belongs to the HupF/HypC family.</text>
</comment>
<accession>D5C0I2</accession>
<dbReference type="FunFam" id="2.30.30.140:FF:000022">
    <property type="entry name" value="Hydrogenase assembly chaperone HybG"/>
    <property type="match status" value="1"/>
</dbReference>
<dbReference type="KEGG" id="nhl:Nhal_1357"/>
<reference evidence="3" key="1">
    <citation type="submission" date="2010-04" db="EMBL/GenBank/DDBJ databases">
        <title>Complete genome sequence of Nitrosococcus halophilus Nc4, a salt-adapted, aerobic obligate ammonia-oxidizing sulfur purple bacterium.</title>
        <authorList>
            <consortium name="US DOE Joint Genome Institute"/>
            <person name="Campbell M.A."/>
            <person name="Malfatti S.A."/>
            <person name="Chain P.S.G."/>
            <person name="Heidelberg J.F."/>
            <person name="Ward B.B."/>
            <person name="Klotz M.G."/>
        </authorList>
    </citation>
    <scope>NUCLEOTIDE SEQUENCE [LARGE SCALE GENOMIC DNA]</scope>
    <source>
        <strain evidence="3">Nc4</strain>
    </source>
</reference>
<protein>
    <submittedName>
        <fullName evidence="2">Hydrogenase assembly chaperone hypC/hupF</fullName>
    </submittedName>
</protein>
<dbReference type="STRING" id="472759.Nhal_1357"/>
<dbReference type="Pfam" id="PF01455">
    <property type="entry name" value="HupF_HypC"/>
    <property type="match status" value="1"/>
</dbReference>
<dbReference type="PRINTS" id="PR00445">
    <property type="entry name" value="HUPFHYPC"/>
</dbReference>
<dbReference type="GO" id="GO:0005506">
    <property type="term" value="F:iron ion binding"/>
    <property type="evidence" value="ECO:0007669"/>
    <property type="project" value="TreeGrafter"/>
</dbReference>
<proteinExistence type="inferred from homology"/>
<dbReference type="eggNOG" id="COG0298">
    <property type="taxonomic scope" value="Bacteria"/>
</dbReference>
<dbReference type="NCBIfam" id="TIGR00074">
    <property type="entry name" value="hypC_hupF"/>
    <property type="match status" value="1"/>
</dbReference>